<evidence type="ECO:0000256" key="4">
    <source>
        <dbReference type="ARBA" id="ARBA00022448"/>
    </source>
</evidence>
<evidence type="ECO:0000256" key="8">
    <source>
        <dbReference type="ARBA" id="ARBA00022982"/>
    </source>
</evidence>
<keyword evidence="8" id="KW-0249">Electron transport</keyword>
<comment type="subcellular location">
    <subcellularLocation>
        <location evidence="1">Mitochondrion inner membrane</location>
        <topology evidence="1">Single-pass membrane protein</topology>
    </subcellularLocation>
</comment>
<evidence type="ECO:0000256" key="2">
    <source>
        <dbReference type="ARBA" id="ARBA00007260"/>
    </source>
</evidence>
<evidence type="ECO:0000256" key="12">
    <source>
        <dbReference type="ARBA" id="ARBA00030212"/>
    </source>
</evidence>
<dbReference type="OrthoDB" id="15108at2759"/>
<comment type="caution">
    <text evidence="15">The sequence shown here is derived from an EMBL/GenBank/DDBJ whole genome shotgun (WGS) entry which is preliminary data.</text>
</comment>
<keyword evidence="5" id="KW-0679">Respiratory chain</keyword>
<dbReference type="GO" id="GO:0005743">
    <property type="term" value="C:mitochondrial inner membrane"/>
    <property type="evidence" value="ECO:0007669"/>
    <property type="project" value="UniProtKB-SubCell"/>
</dbReference>
<evidence type="ECO:0000256" key="7">
    <source>
        <dbReference type="ARBA" id="ARBA00022792"/>
    </source>
</evidence>
<evidence type="ECO:0000256" key="11">
    <source>
        <dbReference type="ARBA" id="ARBA00023136"/>
    </source>
</evidence>
<keyword evidence="4" id="KW-0813">Transport</keyword>
<evidence type="ECO:0000256" key="1">
    <source>
        <dbReference type="ARBA" id="ARBA00004434"/>
    </source>
</evidence>
<accession>A0A9P4JDW2</accession>
<evidence type="ECO:0000256" key="14">
    <source>
        <dbReference type="SAM" id="Phobius"/>
    </source>
</evidence>
<dbReference type="PANTHER" id="PTHR39476">
    <property type="entry name" value="NADH:UBIQUINONE OXIDOREDUCTASE 6.6KD SUBUNIT"/>
    <property type="match status" value="1"/>
</dbReference>
<name>A0A9P4JDW2_9PLEO</name>
<evidence type="ECO:0000256" key="3">
    <source>
        <dbReference type="ARBA" id="ARBA00018681"/>
    </source>
</evidence>
<dbReference type="Proteomes" id="UP000799536">
    <property type="component" value="Unassembled WGS sequence"/>
</dbReference>
<comment type="similarity">
    <text evidence="2">Belongs to the complex I NDUFB4 subunit family.</text>
</comment>
<evidence type="ECO:0000313" key="15">
    <source>
        <dbReference type="EMBL" id="KAF2197583.1"/>
    </source>
</evidence>
<gene>
    <name evidence="15" type="ORF">GQ43DRAFT_458411</name>
</gene>
<dbReference type="AlphaFoldDB" id="A0A9P4JDW2"/>
<keyword evidence="10" id="KW-0496">Mitochondrion</keyword>
<dbReference type="InterPro" id="IPR009866">
    <property type="entry name" value="NADH_UbQ_OxRdtase_NDUFB4_su"/>
</dbReference>
<dbReference type="PANTHER" id="PTHR39476:SF1">
    <property type="entry name" value="NADH DEHYDROGENASE [UBIQUINONE] 1 BETA SUBCOMPLEX SUBUNIT 4"/>
    <property type="match status" value="1"/>
</dbReference>
<evidence type="ECO:0000256" key="6">
    <source>
        <dbReference type="ARBA" id="ARBA00022692"/>
    </source>
</evidence>
<evidence type="ECO:0000256" key="9">
    <source>
        <dbReference type="ARBA" id="ARBA00022989"/>
    </source>
</evidence>
<keyword evidence="16" id="KW-1185">Reference proteome</keyword>
<evidence type="ECO:0000313" key="16">
    <source>
        <dbReference type="Proteomes" id="UP000799536"/>
    </source>
</evidence>
<dbReference type="EMBL" id="ML994219">
    <property type="protein sequence ID" value="KAF2197583.1"/>
    <property type="molecule type" value="Genomic_DNA"/>
</dbReference>
<sequence length="75" mass="8950">MAGHNKSPLHQDPAILKWYNMHQNRYKHFRWTKRTAWLTFVYVVAVPSVFGAMGYMTDGKWEMRGKRRGDTISEY</sequence>
<proteinExistence type="inferred from homology"/>
<organism evidence="15 16">
    <name type="scientific">Delitschia confertaspora ATCC 74209</name>
    <dbReference type="NCBI Taxonomy" id="1513339"/>
    <lineage>
        <taxon>Eukaryota</taxon>
        <taxon>Fungi</taxon>
        <taxon>Dikarya</taxon>
        <taxon>Ascomycota</taxon>
        <taxon>Pezizomycotina</taxon>
        <taxon>Dothideomycetes</taxon>
        <taxon>Pleosporomycetidae</taxon>
        <taxon>Pleosporales</taxon>
        <taxon>Delitschiaceae</taxon>
        <taxon>Delitschia</taxon>
    </lineage>
</organism>
<keyword evidence="7" id="KW-0999">Mitochondrion inner membrane</keyword>
<evidence type="ECO:0000256" key="13">
    <source>
        <dbReference type="ARBA" id="ARBA00030987"/>
    </source>
</evidence>
<keyword evidence="11 14" id="KW-0472">Membrane</keyword>
<protein>
    <recommendedName>
        <fullName evidence="3">NADH dehydrogenase [ubiquinone] 1 beta subcomplex subunit 4</fullName>
    </recommendedName>
    <alternativeName>
        <fullName evidence="12">Complex I-B15</fullName>
    </alternativeName>
    <alternativeName>
        <fullName evidence="13">NADH-ubiquinone oxidoreductase B15 subunit</fullName>
    </alternativeName>
</protein>
<keyword evidence="9 14" id="KW-1133">Transmembrane helix</keyword>
<feature type="transmembrane region" description="Helical" evidence="14">
    <location>
        <begin position="36"/>
        <end position="57"/>
    </location>
</feature>
<evidence type="ECO:0000256" key="5">
    <source>
        <dbReference type="ARBA" id="ARBA00022660"/>
    </source>
</evidence>
<evidence type="ECO:0000256" key="10">
    <source>
        <dbReference type="ARBA" id="ARBA00023128"/>
    </source>
</evidence>
<keyword evidence="6 14" id="KW-0812">Transmembrane</keyword>
<dbReference type="Pfam" id="PF07225">
    <property type="entry name" value="NDUF_B4"/>
    <property type="match status" value="1"/>
</dbReference>
<reference evidence="15" key="1">
    <citation type="journal article" date="2020" name="Stud. Mycol.">
        <title>101 Dothideomycetes genomes: a test case for predicting lifestyles and emergence of pathogens.</title>
        <authorList>
            <person name="Haridas S."/>
            <person name="Albert R."/>
            <person name="Binder M."/>
            <person name="Bloem J."/>
            <person name="Labutti K."/>
            <person name="Salamov A."/>
            <person name="Andreopoulos B."/>
            <person name="Baker S."/>
            <person name="Barry K."/>
            <person name="Bills G."/>
            <person name="Bluhm B."/>
            <person name="Cannon C."/>
            <person name="Castanera R."/>
            <person name="Culley D."/>
            <person name="Daum C."/>
            <person name="Ezra D."/>
            <person name="Gonzalez J."/>
            <person name="Henrissat B."/>
            <person name="Kuo A."/>
            <person name="Liang C."/>
            <person name="Lipzen A."/>
            <person name="Lutzoni F."/>
            <person name="Magnuson J."/>
            <person name="Mondo S."/>
            <person name="Nolan M."/>
            <person name="Ohm R."/>
            <person name="Pangilinan J."/>
            <person name="Park H.-J."/>
            <person name="Ramirez L."/>
            <person name="Alfaro M."/>
            <person name="Sun H."/>
            <person name="Tritt A."/>
            <person name="Yoshinaga Y."/>
            <person name="Zwiers L.-H."/>
            <person name="Turgeon B."/>
            <person name="Goodwin S."/>
            <person name="Spatafora J."/>
            <person name="Crous P."/>
            <person name="Grigoriev I."/>
        </authorList>
    </citation>
    <scope>NUCLEOTIDE SEQUENCE</scope>
    <source>
        <strain evidence="15">ATCC 74209</strain>
    </source>
</reference>